<evidence type="ECO:0000256" key="4">
    <source>
        <dbReference type="ARBA" id="ARBA00022884"/>
    </source>
</evidence>
<dbReference type="PANTHER" id="PTHR22807">
    <property type="entry name" value="NOP2 YEAST -RELATED NOL1/NOP2/FMU SUN DOMAIN-CONTAINING"/>
    <property type="match status" value="1"/>
</dbReference>
<dbReference type="InterPro" id="IPR049560">
    <property type="entry name" value="MeTrfase_RsmB-F_NOP2_cat"/>
</dbReference>
<dbReference type="GO" id="GO:0001510">
    <property type="term" value="P:RNA methylation"/>
    <property type="evidence" value="ECO:0007669"/>
    <property type="project" value="InterPro"/>
</dbReference>
<dbReference type="PROSITE" id="PS51686">
    <property type="entry name" value="SAM_MT_RSMB_NOP"/>
    <property type="match status" value="1"/>
</dbReference>
<dbReference type="Pfam" id="PF01189">
    <property type="entry name" value="Methyltr_RsmB-F"/>
    <property type="match status" value="1"/>
</dbReference>
<keyword evidence="1 6" id="KW-0489">Methyltransferase</keyword>
<dbReference type="RefSeq" id="WP_112258802.1">
    <property type="nucleotide sequence ID" value="NZ_QMIG01000013.1"/>
</dbReference>
<gene>
    <name evidence="8" type="ORF">DPM12_12905</name>
</gene>
<comment type="similarity">
    <text evidence="6">Belongs to the class I-like SAM-binding methyltransferase superfamily. RsmB/NOP family.</text>
</comment>
<dbReference type="AlphaFoldDB" id="A0A329QPL4"/>
<dbReference type="InterPro" id="IPR035926">
    <property type="entry name" value="NusB-like_sf"/>
</dbReference>
<dbReference type="SUPFAM" id="SSF48013">
    <property type="entry name" value="NusB-like"/>
    <property type="match status" value="1"/>
</dbReference>
<feature type="binding site" evidence="6">
    <location>
        <position position="311"/>
    </location>
    <ligand>
        <name>S-adenosyl-L-methionine</name>
        <dbReference type="ChEBI" id="CHEBI:59789"/>
    </ligand>
</feature>
<dbReference type="Pfam" id="PF01029">
    <property type="entry name" value="NusB"/>
    <property type="match status" value="1"/>
</dbReference>
<evidence type="ECO:0000313" key="9">
    <source>
        <dbReference type="Proteomes" id="UP000250462"/>
    </source>
</evidence>
<dbReference type="FunFam" id="3.40.50.150:FF:000257">
    <property type="entry name" value="16S rRNA methyltransferase"/>
    <property type="match status" value="1"/>
</dbReference>
<comment type="caution">
    <text evidence="8">The sequence shown here is derived from an EMBL/GenBank/DDBJ whole genome shotgun (WGS) entry which is preliminary data.</text>
</comment>
<keyword evidence="9" id="KW-1185">Reference proteome</keyword>
<name>A0A329QPL4_9ACTN</name>
<evidence type="ECO:0000256" key="1">
    <source>
        <dbReference type="ARBA" id="ARBA00022603"/>
    </source>
</evidence>
<dbReference type="Gene3D" id="3.40.50.150">
    <property type="entry name" value="Vaccinia Virus protein VP39"/>
    <property type="match status" value="1"/>
</dbReference>
<dbReference type="GO" id="GO:0008173">
    <property type="term" value="F:RNA methyltransferase activity"/>
    <property type="evidence" value="ECO:0007669"/>
    <property type="project" value="InterPro"/>
</dbReference>
<comment type="function">
    <text evidence="5">May act as RNA methyltransferase.</text>
</comment>
<dbReference type="PRINTS" id="PR02008">
    <property type="entry name" value="RCMTFAMILY"/>
</dbReference>
<dbReference type="InterPro" id="IPR029063">
    <property type="entry name" value="SAM-dependent_MTases_sf"/>
</dbReference>
<evidence type="ECO:0000259" key="7">
    <source>
        <dbReference type="PROSITE" id="PS51686"/>
    </source>
</evidence>
<dbReference type="EMBL" id="QMIG01000013">
    <property type="protein sequence ID" value="RAW13292.1"/>
    <property type="molecule type" value="Genomic_DNA"/>
</dbReference>
<dbReference type="Gene3D" id="1.10.940.10">
    <property type="entry name" value="NusB-like"/>
    <property type="match status" value="1"/>
</dbReference>
<feature type="binding site" evidence="6">
    <location>
        <begin position="286"/>
        <end position="292"/>
    </location>
    <ligand>
        <name>S-adenosyl-L-methionine</name>
        <dbReference type="ChEBI" id="CHEBI:59789"/>
    </ligand>
</feature>
<dbReference type="Proteomes" id="UP000250462">
    <property type="component" value="Unassembled WGS sequence"/>
</dbReference>
<protein>
    <submittedName>
        <fullName evidence="8">rRNA cytosine-C5-methyltransferase</fullName>
    </submittedName>
</protein>
<evidence type="ECO:0000256" key="5">
    <source>
        <dbReference type="ARBA" id="ARBA00059465"/>
    </source>
</evidence>
<evidence type="ECO:0000313" key="8">
    <source>
        <dbReference type="EMBL" id="RAW13292.1"/>
    </source>
</evidence>
<keyword evidence="4 6" id="KW-0694">RNA-binding</keyword>
<dbReference type="GO" id="GO:0006355">
    <property type="term" value="P:regulation of DNA-templated transcription"/>
    <property type="evidence" value="ECO:0007669"/>
    <property type="project" value="InterPro"/>
</dbReference>
<dbReference type="GO" id="GO:0003723">
    <property type="term" value="F:RNA binding"/>
    <property type="evidence" value="ECO:0007669"/>
    <property type="project" value="UniProtKB-UniRule"/>
</dbReference>
<dbReference type="CDD" id="cd02440">
    <property type="entry name" value="AdoMet_MTases"/>
    <property type="match status" value="1"/>
</dbReference>
<dbReference type="SUPFAM" id="SSF53335">
    <property type="entry name" value="S-adenosyl-L-methionine-dependent methyltransferases"/>
    <property type="match status" value="1"/>
</dbReference>
<accession>A0A329QPL4</accession>
<organism evidence="8 9">
    <name type="scientific">Phytoactinopolyspora halophila</name>
    <dbReference type="NCBI Taxonomy" id="1981511"/>
    <lineage>
        <taxon>Bacteria</taxon>
        <taxon>Bacillati</taxon>
        <taxon>Actinomycetota</taxon>
        <taxon>Actinomycetes</taxon>
        <taxon>Jiangellales</taxon>
        <taxon>Jiangellaceae</taxon>
        <taxon>Phytoactinopolyspora</taxon>
    </lineage>
</organism>
<keyword evidence="3 6" id="KW-0949">S-adenosyl-L-methionine</keyword>
<dbReference type="InterPro" id="IPR023267">
    <property type="entry name" value="RCMT"/>
</dbReference>
<feature type="binding site" evidence="6">
    <location>
        <position position="354"/>
    </location>
    <ligand>
        <name>S-adenosyl-L-methionine</name>
        <dbReference type="ChEBI" id="CHEBI:59789"/>
    </ligand>
</feature>
<dbReference type="InterPro" id="IPR001678">
    <property type="entry name" value="MeTrfase_RsmB-F_NOP2_dom"/>
</dbReference>
<feature type="domain" description="SAM-dependent MTase RsmB/NOP-type" evidence="7">
    <location>
        <begin position="172"/>
        <end position="469"/>
    </location>
</feature>
<proteinExistence type="inferred from homology"/>
<evidence type="ECO:0000256" key="2">
    <source>
        <dbReference type="ARBA" id="ARBA00022679"/>
    </source>
</evidence>
<evidence type="ECO:0000256" key="6">
    <source>
        <dbReference type="PROSITE-ProRule" id="PRU01023"/>
    </source>
</evidence>
<reference evidence="8 9" key="1">
    <citation type="submission" date="2018-06" db="EMBL/GenBank/DDBJ databases">
        <title>Phytoactinopolyspora halophila sp. nov., a novel halophilic actinomycete isolated from a saline soil in China.</title>
        <authorList>
            <person name="Tang S.-K."/>
        </authorList>
    </citation>
    <scope>NUCLEOTIDE SEQUENCE [LARGE SCALE GENOMIC DNA]</scope>
    <source>
        <strain evidence="8 9">YIM 96934</strain>
    </source>
</reference>
<dbReference type="InterPro" id="IPR006027">
    <property type="entry name" value="NusB_RsmB_TIM44"/>
</dbReference>
<keyword evidence="2 6" id="KW-0808">Transferase</keyword>
<evidence type="ECO:0000256" key="3">
    <source>
        <dbReference type="ARBA" id="ARBA00022691"/>
    </source>
</evidence>
<dbReference type="PANTHER" id="PTHR22807:SF53">
    <property type="entry name" value="RIBOSOMAL RNA SMALL SUBUNIT METHYLTRANSFERASE B-RELATED"/>
    <property type="match status" value="1"/>
</dbReference>
<feature type="binding site" evidence="6">
    <location>
        <position position="337"/>
    </location>
    <ligand>
        <name>S-adenosyl-L-methionine</name>
        <dbReference type="ChEBI" id="CHEBI:59789"/>
    </ligand>
</feature>
<feature type="active site" description="Nucleophile" evidence="6">
    <location>
        <position position="407"/>
    </location>
</feature>
<dbReference type="OrthoDB" id="9810297at2"/>
<sequence>MRSKQRSGQERTRSGRPARRVAYETLRAVTDEDAYANLTLPGLIRRYRLDTRDAAFATELTYGTLRGLGIYDQIIEACIDRTMSELDPRVLEVLRLGAHQTLAMRVPAHAAVSTMVDLVRATVSDGAGRFVNAVMRRIGEHDLDAWTHELAPSRDADPEGFLAFRYAHPPWIVRALRDSLNRYGPGSGSRDQADALESCLAANNEPASVVLAAWPARGDVAELTAAGAQPTRWSPYGAVLDSGDPGRLDAVKAGRAGVQDEGSQLVTLAVTGVPVEGDDARWLDMCAGPGGKAAVLAGLAHQRGAQLVALDQHPHRARLVEQALRGAPGEHSVVVGDATDEQWQDGSYDRVLLDAPCSGLGALRRRPEARWRRTPSDIAQLRPLQTALLQAAVRAVRPGGVVGYITCSPHLAETVTVVEDILRRNDDIERVDARPYLPGVPDLGSGPDVQLWPHVHGTDAMYLALLRRT</sequence>